<dbReference type="InterPro" id="IPR000705">
    <property type="entry name" value="Galactokinase"/>
</dbReference>
<dbReference type="InterPro" id="IPR036554">
    <property type="entry name" value="GHMP_kinase_C_sf"/>
</dbReference>
<evidence type="ECO:0000256" key="12">
    <source>
        <dbReference type="NCBIfam" id="TIGR00131"/>
    </source>
</evidence>
<dbReference type="NCBIfam" id="NF003705">
    <property type="entry name" value="PRK05322.1"/>
    <property type="match status" value="1"/>
</dbReference>
<feature type="binding site" evidence="11">
    <location>
        <begin position="36"/>
        <end position="39"/>
    </location>
    <ligand>
        <name>substrate</name>
    </ligand>
</feature>
<feature type="binding site" evidence="11">
    <location>
        <position position="228"/>
    </location>
    <ligand>
        <name>substrate</name>
    </ligand>
</feature>
<keyword evidence="6 11" id="KW-0418">Kinase</keyword>
<dbReference type="InterPro" id="IPR006206">
    <property type="entry name" value="Mevalonate/galactokinase"/>
</dbReference>
<feature type="domain" description="GHMP kinase N-terminal" evidence="13">
    <location>
        <begin position="94"/>
        <end position="186"/>
    </location>
</feature>
<evidence type="ECO:0000313" key="17">
    <source>
        <dbReference type="Proteomes" id="UP000654993"/>
    </source>
</evidence>
<evidence type="ECO:0000259" key="14">
    <source>
        <dbReference type="Pfam" id="PF08544"/>
    </source>
</evidence>
<comment type="similarity">
    <text evidence="1 11">Belongs to the GHMP kinase family. GalK subfamily.</text>
</comment>
<dbReference type="Gene3D" id="3.30.70.890">
    <property type="entry name" value="GHMP kinase, C-terminal domain"/>
    <property type="match status" value="1"/>
</dbReference>
<comment type="catalytic activity">
    <reaction evidence="11">
        <text>alpha-D-galactose + ATP = alpha-D-galactose 1-phosphate + ADP + H(+)</text>
        <dbReference type="Rhea" id="RHEA:13553"/>
        <dbReference type="ChEBI" id="CHEBI:15378"/>
        <dbReference type="ChEBI" id="CHEBI:28061"/>
        <dbReference type="ChEBI" id="CHEBI:30616"/>
        <dbReference type="ChEBI" id="CHEBI:58336"/>
        <dbReference type="ChEBI" id="CHEBI:456216"/>
        <dbReference type="EC" id="2.7.1.6"/>
    </reaction>
</comment>
<evidence type="ECO:0000256" key="10">
    <source>
        <dbReference type="ARBA" id="ARBA00023277"/>
    </source>
</evidence>
<proteinExistence type="inferred from homology"/>
<dbReference type="PRINTS" id="PR00959">
    <property type="entry name" value="MEVGALKINASE"/>
</dbReference>
<dbReference type="PRINTS" id="PR00473">
    <property type="entry name" value="GALCTOKINASE"/>
</dbReference>
<feature type="binding site" evidence="11">
    <location>
        <begin position="128"/>
        <end position="134"/>
    </location>
    <ligand>
        <name>ATP</name>
        <dbReference type="ChEBI" id="CHEBI:30616"/>
    </ligand>
</feature>
<keyword evidence="3 11" id="KW-0808">Transferase</keyword>
<dbReference type="SUPFAM" id="SSF54211">
    <property type="entry name" value="Ribosomal protein S5 domain 2-like"/>
    <property type="match status" value="1"/>
</dbReference>
<keyword evidence="4 11" id="KW-0479">Metal-binding</keyword>
<comment type="function">
    <text evidence="11">Catalyzes the transfer of the gamma-phosphate of ATP to D-galactose to form alpha-D-galactose-1-phosphate (Gal-1-P).</text>
</comment>
<keyword evidence="7 11" id="KW-0067">ATP-binding</keyword>
<dbReference type="EMBL" id="BMAQ01000007">
    <property type="protein sequence ID" value="GFR37833.1"/>
    <property type="molecule type" value="Genomic_DNA"/>
</dbReference>
<name>A0A916QEY8_9BACL</name>
<dbReference type="EC" id="2.7.1.6" evidence="11 12"/>
<dbReference type="PROSITE" id="PS00627">
    <property type="entry name" value="GHMP_KINASES_ATP"/>
    <property type="match status" value="1"/>
</dbReference>
<reference evidence="16" key="2">
    <citation type="journal article" date="2021" name="Data Brief">
        <title>Draft genome sequence data of the facultative, thermophilic, xylanolytic bacterium Paenibacillus sp. strain DA-C8.</title>
        <authorList>
            <person name="Chhe C."/>
            <person name="Uke A."/>
            <person name="Baramee S."/>
            <person name="Ungkulpasvich U."/>
            <person name="Tachaapaikoon C."/>
            <person name="Pason P."/>
            <person name="Waeonukul R."/>
            <person name="Ratanakhanokchai K."/>
            <person name="Kosugi A."/>
        </authorList>
    </citation>
    <scope>NUCLEOTIDE SEQUENCE</scope>
    <source>
        <strain evidence="16">DA-C8</strain>
    </source>
</reference>
<protein>
    <recommendedName>
        <fullName evidence="11 12">Galactokinase</fullName>
        <ecNumber evidence="11 12">2.7.1.6</ecNumber>
    </recommendedName>
    <alternativeName>
        <fullName evidence="11">Galactose kinase</fullName>
    </alternativeName>
</protein>
<evidence type="ECO:0000313" key="16">
    <source>
        <dbReference type="EMBL" id="GFR37833.1"/>
    </source>
</evidence>
<feature type="site" description="Transition state stabilizer" evidence="11">
    <location>
        <position position="30"/>
    </location>
</feature>
<comment type="subcellular location">
    <subcellularLocation>
        <location evidence="11">Cytoplasm</location>
    </subcellularLocation>
</comment>
<evidence type="ECO:0000256" key="9">
    <source>
        <dbReference type="ARBA" id="ARBA00023144"/>
    </source>
</evidence>
<dbReference type="InterPro" id="IPR013750">
    <property type="entry name" value="GHMP_kinase_C_dom"/>
</dbReference>
<dbReference type="Gene3D" id="3.30.230.10">
    <property type="match status" value="1"/>
</dbReference>
<dbReference type="SUPFAM" id="SSF55060">
    <property type="entry name" value="GHMP Kinase, C-terminal domain"/>
    <property type="match status" value="1"/>
</dbReference>
<dbReference type="InterPro" id="IPR014721">
    <property type="entry name" value="Ribsml_uS5_D2-typ_fold_subgr"/>
</dbReference>
<keyword evidence="2 11" id="KW-0963">Cytoplasm</keyword>
<dbReference type="HAMAP" id="MF_00246">
    <property type="entry name" value="Galactokinase"/>
    <property type="match status" value="1"/>
</dbReference>
<dbReference type="Proteomes" id="UP000654993">
    <property type="component" value="Unassembled WGS sequence"/>
</dbReference>
<dbReference type="GO" id="GO:0000287">
    <property type="term" value="F:magnesium ion binding"/>
    <property type="evidence" value="ECO:0007669"/>
    <property type="project" value="UniProtKB-UniRule"/>
</dbReference>
<dbReference type="Pfam" id="PF10509">
    <property type="entry name" value="GalKase_gal_bdg"/>
    <property type="match status" value="1"/>
</dbReference>
<feature type="active site" description="Proton acceptor" evidence="11">
    <location>
        <position position="178"/>
    </location>
</feature>
<evidence type="ECO:0000256" key="11">
    <source>
        <dbReference type="HAMAP-Rule" id="MF_00246"/>
    </source>
</evidence>
<dbReference type="InterPro" id="IPR006204">
    <property type="entry name" value="GHMP_kinase_N_dom"/>
</dbReference>
<feature type="domain" description="Galactokinase N-terminal" evidence="15">
    <location>
        <begin position="11"/>
        <end position="60"/>
    </location>
</feature>
<keyword evidence="10 11" id="KW-0119">Carbohydrate metabolism</keyword>
<evidence type="ECO:0000259" key="13">
    <source>
        <dbReference type="Pfam" id="PF00288"/>
    </source>
</evidence>
<dbReference type="NCBIfam" id="TIGR00131">
    <property type="entry name" value="gal_kin"/>
    <property type="match status" value="1"/>
</dbReference>
<dbReference type="PROSITE" id="PS00106">
    <property type="entry name" value="GALACTOKINASE"/>
    <property type="match status" value="1"/>
</dbReference>
<comment type="pathway">
    <text evidence="11">Carbohydrate metabolism; galactose metabolism.</text>
</comment>
<dbReference type="FunFam" id="3.30.230.10:FF:000017">
    <property type="entry name" value="Galactokinase"/>
    <property type="match status" value="1"/>
</dbReference>
<dbReference type="GO" id="GO:0004335">
    <property type="term" value="F:galactokinase activity"/>
    <property type="evidence" value="ECO:0007669"/>
    <property type="project" value="UniProtKB-UniRule"/>
</dbReference>
<dbReference type="InterPro" id="IPR019539">
    <property type="entry name" value="GalKase_N"/>
</dbReference>
<dbReference type="PANTHER" id="PTHR10457">
    <property type="entry name" value="MEVALONATE KINASE/GALACTOKINASE"/>
    <property type="match status" value="1"/>
</dbReference>
<evidence type="ECO:0000256" key="8">
    <source>
        <dbReference type="ARBA" id="ARBA00022842"/>
    </source>
</evidence>
<evidence type="ECO:0000256" key="5">
    <source>
        <dbReference type="ARBA" id="ARBA00022741"/>
    </source>
</evidence>
<dbReference type="Pfam" id="PF08544">
    <property type="entry name" value="GHMP_kinases_C"/>
    <property type="match status" value="1"/>
</dbReference>
<keyword evidence="17" id="KW-1185">Reference proteome</keyword>
<evidence type="ECO:0000256" key="4">
    <source>
        <dbReference type="ARBA" id="ARBA00022723"/>
    </source>
</evidence>
<dbReference type="InterPro" id="IPR006203">
    <property type="entry name" value="GHMP_knse_ATP-bd_CS"/>
</dbReference>
<dbReference type="InterPro" id="IPR022963">
    <property type="entry name" value="Galactokinase_bac"/>
</dbReference>
<evidence type="ECO:0000256" key="6">
    <source>
        <dbReference type="ARBA" id="ARBA00022777"/>
    </source>
</evidence>
<evidence type="ECO:0000256" key="2">
    <source>
        <dbReference type="ARBA" id="ARBA00022490"/>
    </source>
</evidence>
<evidence type="ECO:0000259" key="15">
    <source>
        <dbReference type="Pfam" id="PF10509"/>
    </source>
</evidence>
<dbReference type="InterPro" id="IPR019741">
    <property type="entry name" value="Galactokinase_CS"/>
</dbReference>
<dbReference type="FunFam" id="3.30.70.890:FF:000001">
    <property type="entry name" value="Galactokinase"/>
    <property type="match status" value="1"/>
</dbReference>
<feature type="domain" description="GHMP kinase C-terminal" evidence="14">
    <location>
        <begin position="290"/>
        <end position="370"/>
    </location>
</feature>
<sequence length="395" mass="43851">MENIRQMLTDKFKELFGDPAGARLFFAPGRVNLIGEHTDYNGGYVFPAALSFGTYALVKPRTDGLYRFRSLNLSKQVDVKADEIVYREEDNWANYPKGVLLQLQQYAADQKEVFRGADVLYYGNIPNGAGLSSSASIEVVTAYALSRIAGLTIPVIELVKLSQKAENEFVGVNCGIMDQFAVGMGKANHAIRLNCADLSYEYAPLRLAGHKLIITNTNKRRGLADSKYNERRAECEKGLEILRSVKPDLRDLGALSLSEWEELREHIQDPVIRNRVEHVVSENDRVLRAVHSLEENDLEQFGQLMIQSHESLRDLYEVTGKELDALVEAALSVPGCIGSRMTGAGFGGCTVSLVREEAVNEFQEVVAKKYTEATGLTPTFYVCDIGDGVKEITEV</sequence>
<feature type="binding site" evidence="11">
    <location>
        <position position="70"/>
    </location>
    <ligand>
        <name>ATP</name>
        <dbReference type="ChEBI" id="CHEBI:30616"/>
    </ligand>
</feature>
<evidence type="ECO:0000256" key="7">
    <source>
        <dbReference type="ARBA" id="ARBA00022840"/>
    </source>
</evidence>
<keyword evidence="5 11" id="KW-0547">Nucleotide-binding</keyword>
<dbReference type="GO" id="GO:0006012">
    <property type="term" value="P:galactose metabolic process"/>
    <property type="evidence" value="ECO:0007669"/>
    <property type="project" value="UniProtKB-UniRule"/>
</dbReference>
<dbReference type="Pfam" id="PF00288">
    <property type="entry name" value="GHMP_kinases_N"/>
    <property type="match status" value="1"/>
</dbReference>
<comment type="caution">
    <text evidence="16">The sequence shown here is derived from an EMBL/GenBank/DDBJ whole genome shotgun (WGS) entry which is preliminary data.</text>
</comment>
<gene>
    <name evidence="11 16" type="primary">galK</name>
    <name evidence="16" type="ORF">PRECH8_11290</name>
</gene>
<accession>A0A916QEY8</accession>
<dbReference type="GO" id="GO:0005524">
    <property type="term" value="F:ATP binding"/>
    <property type="evidence" value="ECO:0007669"/>
    <property type="project" value="UniProtKB-UniRule"/>
</dbReference>
<keyword evidence="8 11" id="KW-0460">Magnesium</keyword>
<organism evidence="16 17">
    <name type="scientific">Insulibacter thermoxylanivorax</name>
    <dbReference type="NCBI Taxonomy" id="2749268"/>
    <lineage>
        <taxon>Bacteria</taxon>
        <taxon>Bacillati</taxon>
        <taxon>Bacillota</taxon>
        <taxon>Bacilli</taxon>
        <taxon>Bacillales</taxon>
        <taxon>Paenibacillaceae</taxon>
        <taxon>Insulibacter</taxon>
    </lineage>
</organism>
<dbReference type="AlphaFoldDB" id="A0A916QEY8"/>
<dbReference type="InterPro" id="IPR020568">
    <property type="entry name" value="Ribosomal_Su5_D2-typ_SF"/>
</dbReference>
<evidence type="ECO:0000256" key="3">
    <source>
        <dbReference type="ARBA" id="ARBA00022679"/>
    </source>
</evidence>
<feature type="binding site" evidence="11">
    <location>
        <position position="134"/>
    </location>
    <ligand>
        <name>Mg(2+)</name>
        <dbReference type="ChEBI" id="CHEBI:18420"/>
    </ligand>
</feature>
<dbReference type="PANTHER" id="PTHR10457:SF7">
    <property type="entry name" value="GALACTOKINASE-RELATED"/>
    <property type="match status" value="1"/>
</dbReference>
<evidence type="ECO:0000256" key="1">
    <source>
        <dbReference type="ARBA" id="ARBA00006566"/>
    </source>
</evidence>
<keyword evidence="9 11" id="KW-0299">Galactose metabolism</keyword>
<feature type="binding site" evidence="11">
    <location>
        <position position="166"/>
    </location>
    <ligand>
        <name>Mg(2+)</name>
        <dbReference type="ChEBI" id="CHEBI:18420"/>
    </ligand>
</feature>
<dbReference type="GO" id="GO:0005829">
    <property type="term" value="C:cytosol"/>
    <property type="evidence" value="ECO:0007669"/>
    <property type="project" value="TreeGrafter"/>
</dbReference>
<reference evidence="16" key="1">
    <citation type="submission" date="2020-08" db="EMBL/GenBank/DDBJ databases">
        <authorList>
            <person name="Uke A."/>
            <person name="Chhe C."/>
            <person name="Baramee S."/>
            <person name="Kosugi A."/>
        </authorList>
    </citation>
    <scope>NUCLEOTIDE SEQUENCE</scope>
    <source>
        <strain evidence="16">DA-C8</strain>
    </source>
</reference>
<dbReference type="PIRSF" id="PIRSF000530">
    <property type="entry name" value="Galactokinase"/>
    <property type="match status" value="1"/>
</dbReference>